<evidence type="ECO:0000256" key="3">
    <source>
        <dbReference type="ARBA" id="ARBA00023082"/>
    </source>
</evidence>
<sequence>MKSPMVNPENVTLPPSKSIEHLFFGCLDQNPKIQRELFDRLSAKMLSICLKYVKETTAAEDVLIIAFRKIFDRIAQFRRQGSFEGWIRRIVVNECLMYLEKERNIYKNTGLDSVYPQANQAGPSDSLDWEDLGKILRSLPRGYRKVFELFVLEGLSHEEIAKKLEISENTSKSQLSRARAQVQKRFYLCA</sequence>
<dbReference type="SUPFAM" id="SSF88659">
    <property type="entry name" value="Sigma3 and sigma4 domains of RNA polymerase sigma factors"/>
    <property type="match status" value="1"/>
</dbReference>
<dbReference type="Gene3D" id="1.10.10.10">
    <property type="entry name" value="Winged helix-like DNA-binding domain superfamily/Winged helix DNA-binding domain"/>
    <property type="match status" value="1"/>
</dbReference>
<proteinExistence type="inferred from homology"/>
<accession>A0ABS3C764</accession>
<evidence type="ECO:0000259" key="6">
    <source>
        <dbReference type="Pfam" id="PF08281"/>
    </source>
</evidence>
<evidence type="ECO:0000256" key="4">
    <source>
        <dbReference type="ARBA" id="ARBA00023163"/>
    </source>
</evidence>
<keyword evidence="8" id="KW-1185">Reference proteome</keyword>
<dbReference type="Proteomes" id="UP000664317">
    <property type="component" value="Unassembled WGS sequence"/>
</dbReference>
<keyword evidence="2" id="KW-0805">Transcription regulation</keyword>
<evidence type="ECO:0000313" key="8">
    <source>
        <dbReference type="Proteomes" id="UP000664317"/>
    </source>
</evidence>
<dbReference type="InterPro" id="IPR013249">
    <property type="entry name" value="RNA_pol_sigma70_r4_t2"/>
</dbReference>
<dbReference type="RefSeq" id="WP_206578751.1">
    <property type="nucleotide sequence ID" value="NZ_JAFKCT010000005.1"/>
</dbReference>
<feature type="domain" description="RNA polymerase sigma-70 region 2" evidence="5">
    <location>
        <begin position="37"/>
        <end position="103"/>
    </location>
</feature>
<reference evidence="7 8" key="1">
    <citation type="submission" date="2021-03" db="EMBL/GenBank/DDBJ databases">
        <title>novel species isolated from a fishpond in China.</title>
        <authorList>
            <person name="Lu H."/>
            <person name="Cai Z."/>
        </authorList>
    </citation>
    <scope>NUCLEOTIDE SEQUENCE [LARGE SCALE GENOMIC DNA]</scope>
    <source>
        <strain evidence="7 8">H41</strain>
    </source>
</reference>
<dbReference type="EMBL" id="JAFKCT010000005">
    <property type="protein sequence ID" value="MBN7811975.1"/>
    <property type="molecule type" value="Genomic_DNA"/>
</dbReference>
<dbReference type="InterPro" id="IPR014284">
    <property type="entry name" value="RNA_pol_sigma-70_dom"/>
</dbReference>
<keyword evidence="4" id="KW-0804">Transcription</keyword>
<dbReference type="Gene3D" id="1.10.1740.10">
    <property type="match status" value="1"/>
</dbReference>
<dbReference type="InterPro" id="IPR036388">
    <property type="entry name" value="WH-like_DNA-bd_sf"/>
</dbReference>
<dbReference type="NCBIfam" id="TIGR02937">
    <property type="entry name" value="sigma70-ECF"/>
    <property type="match status" value="1"/>
</dbReference>
<dbReference type="PANTHER" id="PTHR43133:SF46">
    <property type="entry name" value="RNA POLYMERASE SIGMA-70 FACTOR ECF SUBFAMILY"/>
    <property type="match status" value="1"/>
</dbReference>
<dbReference type="PANTHER" id="PTHR43133">
    <property type="entry name" value="RNA POLYMERASE ECF-TYPE SIGMA FACTO"/>
    <property type="match status" value="1"/>
</dbReference>
<dbReference type="InterPro" id="IPR013325">
    <property type="entry name" value="RNA_pol_sigma_r2"/>
</dbReference>
<dbReference type="InterPro" id="IPR039425">
    <property type="entry name" value="RNA_pol_sigma-70-like"/>
</dbReference>
<gene>
    <name evidence="7" type="ORF">J0A68_13565</name>
</gene>
<evidence type="ECO:0000256" key="1">
    <source>
        <dbReference type="ARBA" id="ARBA00010641"/>
    </source>
</evidence>
<dbReference type="CDD" id="cd06171">
    <property type="entry name" value="Sigma70_r4"/>
    <property type="match status" value="1"/>
</dbReference>
<evidence type="ECO:0000259" key="5">
    <source>
        <dbReference type="Pfam" id="PF04542"/>
    </source>
</evidence>
<evidence type="ECO:0000313" key="7">
    <source>
        <dbReference type="EMBL" id="MBN7811975.1"/>
    </source>
</evidence>
<protein>
    <submittedName>
        <fullName evidence="7">Sigma-70 family RNA polymerase sigma factor</fullName>
    </submittedName>
</protein>
<dbReference type="InterPro" id="IPR013324">
    <property type="entry name" value="RNA_pol_sigma_r3/r4-like"/>
</dbReference>
<evidence type="ECO:0000256" key="2">
    <source>
        <dbReference type="ARBA" id="ARBA00023015"/>
    </source>
</evidence>
<dbReference type="Pfam" id="PF08281">
    <property type="entry name" value="Sigma70_r4_2"/>
    <property type="match status" value="1"/>
</dbReference>
<dbReference type="Pfam" id="PF04542">
    <property type="entry name" value="Sigma70_r2"/>
    <property type="match status" value="1"/>
</dbReference>
<organism evidence="7 8">
    <name type="scientific">Algoriphagus oliviformis</name>
    <dbReference type="NCBI Taxonomy" id="2811231"/>
    <lineage>
        <taxon>Bacteria</taxon>
        <taxon>Pseudomonadati</taxon>
        <taxon>Bacteroidota</taxon>
        <taxon>Cytophagia</taxon>
        <taxon>Cytophagales</taxon>
        <taxon>Cyclobacteriaceae</taxon>
        <taxon>Algoriphagus</taxon>
    </lineage>
</organism>
<dbReference type="SUPFAM" id="SSF88946">
    <property type="entry name" value="Sigma2 domain of RNA polymerase sigma factors"/>
    <property type="match status" value="1"/>
</dbReference>
<comment type="similarity">
    <text evidence="1">Belongs to the sigma-70 factor family. ECF subfamily.</text>
</comment>
<comment type="caution">
    <text evidence="7">The sequence shown here is derived from an EMBL/GenBank/DDBJ whole genome shotgun (WGS) entry which is preliminary data.</text>
</comment>
<name>A0ABS3C764_9BACT</name>
<dbReference type="InterPro" id="IPR007627">
    <property type="entry name" value="RNA_pol_sigma70_r2"/>
</dbReference>
<feature type="domain" description="RNA polymerase sigma factor 70 region 4 type 2" evidence="6">
    <location>
        <begin position="131"/>
        <end position="181"/>
    </location>
</feature>
<keyword evidence="3" id="KW-0731">Sigma factor</keyword>